<name>A0A1B9FVS8_9TREE</name>
<accession>A0A1B9FVS8</accession>
<dbReference type="RefSeq" id="XP_019043949.1">
    <property type="nucleotide sequence ID" value="XM_019193826.1"/>
</dbReference>
<feature type="region of interest" description="Disordered" evidence="5">
    <location>
        <begin position="1021"/>
        <end position="1079"/>
    </location>
</feature>
<dbReference type="InterPro" id="IPR044938">
    <property type="entry name" value="EDC4_C_sf"/>
</dbReference>
<evidence type="ECO:0000256" key="5">
    <source>
        <dbReference type="SAM" id="MobiDB-lite"/>
    </source>
</evidence>
<keyword evidence="3" id="KW-0853">WD repeat</keyword>
<dbReference type="VEuPathDB" id="FungiDB:I302_07226"/>
<comment type="subcellular location">
    <subcellularLocation>
        <location evidence="1">Cytoplasm</location>
    </subcellularLocation>
</comment>
<dbReference type="GO" id="GO:0000932">
    <property type="term" value="C:P-body"/>
    <property type="evidence" value="ECO:0007669"/>
    <property type="project" value="TreeGrafter"/>
</dbReference>
<dbReference type="SUPFAM" id="SSF101908">
    <property type="entry name" value="Putative isomerase YbhE"/>
    <property type="match status" value="1"/>
</dbReference>
<reference evidence="6" key="3">
    <citation type="submission" date="2014-01" db="EMBL/GenBank/DDBJ databases">
        <title>Evolution of pathogenesis and genome organization in the Tremellales.</title>
        <authorList>
            <person name="Cuomo C."/>
            <person name="Litvintseva A."/>
            <person name="Heitman J."/>
            <person name="Chen Y."/>
            <person name="Sun S."/>
            <person name="Springer D."/>
            <person name="Dromer F."/>
            <person name="Young S."/>
            <person name="Zeng Q."/>
            <person name="Chapman S."/>
            <person name="Gujja S."/>
            <person name="Saif S."/>
            <person name="Birren B."/>
        </authorList>
    </citation>
    <scope>NUCLEOTIDE SEQUENCE</scope>
    <source>
        <strain evidence="6">CBS 10118</strain>
    </source>
</reference>
<dbReference type="OrthoDB" id="21128at2759"/>
<evidence type="ECO:0000313" key="8">
    <source>
        <dbReference type="Proteomes" id="UP000092730"/>
    </source>
</evidence>
<dbReference type="GeneID" id="30211625"/>
<evidence type="ECO:0000313" key="6">
    <source>
        <dbReference type="EMBL" id="OCF22879.1"/>
    </source>
</evidence>
<reference evidence="7" key="2">
    <citation type="submission" date="2013-07" db="EMBL/GenBank/DDBJ databases">
        <authorList>
            <consortium name="The Broad Institute Genome Sequencing Platform"/>
            <person name="Cuomo C."/>
            <person name="Litvintseva A."/>
            <person name="Chen Y."/>
            <person name="Heitman J."/>
            <person name="Sun S."/>
            <person name="Springer D."/>
            <person name="Dromer F."/>
            <person name="Young S.K."/>
            <person name="Zeng Q."/>
            <person name="Gargeya S."/>
            <person name="Fitzgerald M."/>
            <person name="Abouelleil A."/>
            <person name="Alvarado L."/>
            <person name="Berlin A.M."/>
            <person name="Chapman S.B."/>
            <person name="Dewar J."/>
            <person name="Goldberg J."/>
            <person name="Griggs A."/>
            <person name="Gujja S."/>
            <person name="Hansen M."/>
            <person name="Howarth C."/>
            <person name="Imamovic A."/>
            <person name="Larimer J."/>
            <person name="McCowan C."/>
            <person name="Murphy C."/>
            <person name="Pearson M."/>
            <person name="Priest M."/>
            <person name="Roberts A."/>
            <person name="Saif S."/>
            <person name="Shea T."/>
            <person name="Sykes S."/>
            <person name="Wortman J."/>
            <person name="Nusbaum C."/>
            <person name="Birren B."/>
        </authorList>
    </citation>
    <scope>NUCLEOTIDE SEQUENCE</scope>
    <source>
        <strain evidence="7">CBS 10118</strain>
    </source>
</reference>
<evidence type="ECO:0000256" key="2">
    <source>
        <dbReference type="ARBA" id="ARBA00022490"/>
    </source>
</evidence>
<reference evidence="7" key="4">
    <citation type="submission" date="2024-02" db="EMBL/GenBank/DDBJ databases">
        <title>Comparative genomics of Cryptococcus and Kwoniella reveals pathogenesis evolution and contrasting modes of karyotype evolution via chromosome fusion or intercentromeric recombination.</title>
        <authorList>
            <person name="Coelho M.A."/>
            <person name="David-Palma M."/>
            <person name="Shea T."/>
            <person name="Bowers K."/>
            <person name="McGinley-Smith S."/>
            <person name="Mohammad A.W."/>
            <person name="Gnirke A."/>
            <person name="Yurkov A.M."/>
            <person name="Nowrousian M."/>
            <person name="Sun S."/>
            <person name="Cuomo C.A."/>
            <person name="Heitman J."/>
        </authorList>
    </citation>
    <scope>NUCLEOTIDE SEQUENCE</scope>
    <source>
        <strain evidence="7">CBS 10118</strain>
    </source>
</reference>
<feature type="region of interest" description="Disordered" evidence="5">
    <location>
        <begin position="725"/>
        <end position="798"/>
    </location>
</feature>
<feature type="compositionally biased region" description="Low complexity" evidence="5">
    <location>
        <begin position="725"/>
        <end position="736"/>
    </location>
</feature>
<dbReference type="KEGG" id="kbi:30211625"/>
<dbReference type="EMBL" id="CP144547">
    <property type="protein sequence ID" value="WVW86356.1"/>
    <property type="molecule type" value="Genomic_DNA"/>
</dbReference>
<feature type="compositionally biased region" description="Polar residues" evidence="5">
    <location>
        <begin position="756"/>
        <end position="768"/>
    </location>
</feature>
<feature type="compositionally biased region" description="Basic and acidic residues" evidence="5">
    <location>
        <begin position="240"/>
        <end position="261"/>
    </location>
</feature>
<gene>
    <name evidence="6" type="ORF">I302_07226</name>
    <name evidence="7" type="ORF">I302_108400</name>
</gene>
<feature type="compositionally biased region" description="Polar residues" evidence="5">
    <location>
        <begin position="38"/>
        <end position="50"/>
    </location>
</feature>
<organism evidence="6">
    <name type="scientific">Kwoniella bestiolae CBS 10118</name>
    <dbReference type="NCBI Taxonomy" id="1296100"/>
    <lineage>
        <taxon>Eukaryota</taxon>
        <taxon>Fungi</taxon>
        <taxon>Dikarya</taxon>
        <taxon>Basidiomycota</taxon>
        <taxon>Agaricomycotina</taxon>
        <taxon>Tremellomycetes</taxon>
        <taxon>Tremellales</taxon>
        <taxon>Cryptococcaceae</taxon>
        <taxon>Kwoniella</taxon>
    </lineage>
</organism>
<evidence type="ECO:0000256" key="3">
    <source>
        <dbReference type="ARBA" id="ARBA00022574"/>
    </source>
</evidence>
<feature type="compositionally biased region" description="Polar residues" evidence="5">
    <location>
        <begin position="106"/>
        <end position="132"/>
    </location>
</feature>
<feature type="compositionally biased region" description="Low complexity" evidence="5">
    <location>
        <begin position="13"/>
        <end position="37"/>
    </location>
</feature>
<feature type="compositionally biased region" description="Pro residues" evidence="5">
    <location>
        <begin position="1052"/>
        <end position="1073"/>
    </location>
</feature>
<feature type="region of interest" description="Disordered" evidence="5">
    <location>
        <begin position="1"/>
        <end position="287"/>
    </location>
</feature>
<dbReference type="InterPro" id="IPR045152">
    <property type="entry name" value="EDC4-like"/>
</dbReference>
<dbReference type="PANTHER" id="PTHR15598:SF5">
    <property type="entry name" value="ENHANCER OF MRNA-DECAPPING PROTEIN 4"/>
    <property type="match status" value="1"/>
</dbReference>
<evidence type="ECO:0000256" key="1">
    <source>
        <dbReference type="ARBA" id="ARBA00004496"/>
    </source>
</evidence>
<protein>
    <submittedName>
        <fullName evidence="6">Uncharacterized protein</fullName>
    </submittedName>
</protein>
<feature type="compositionally biased region" description="Pro residues" evidence="5">
    <location>
        <begin position="56"/>
        <end position="65"/>
    </location>
</feature>
<dbReference type="EMBL" id="KI894024">
    <property type="protein sequence ID" value="OCF22879.1"/>
    <property type="molecule type" value="Genomic_DNA"/>
</dbReference>
<dbReference type="Gene3D" id="1.10.220.100">
    <property type="entry name" value="conserved c-terminal region of ge- 1"/>
    <property type="match status" value="1"/>
</dbReference>
<dbReference type="AlphaFoldDB" id="A0A1B9FVS8"/>
<keyword evidence="2" id="KW-0963">Cytoplasm</keyword>
<proteinExistence type="predicted"/>
<dbReference type="GO" id="GO:0031087">
    <property type="term" value="P:deadenylation-independent decapping of nuclear-transcribed mRNA"/>
    <property type="evidence" value="ECO:0007669"/>
    <property type="project" value="InterPro"/>
</dbReference>
<dbReference type="Proteomes" id="UP000092730">
    <property type="component" value="Chromosome 7"/>
</dbReference>
<evidence type="ECO:0000313" key="7">
    <source>
        <dbReference type="EMBL" id="WVW86356.1"/>
    </source>
</evidence>
<keyword evidence="4" id="KW-0677">Repeat</keyword>
<sequence>MDQQNRLLAMLKSATTVPDSTTTSSSSPHGSINSNSTHQSQYLTASNLGSVGSPREPSPSPPPPSLQAVSLLDLFKNISSPPPPTASSERSNSDDQKNKLLGMLNQIGQATPNAGVISPSQGSHVGTPTTQGEKGDPLAVFKAGHPSHPPASPTGQGPIINHPSGITSPHAKPVQSQHTGTSTSSSQAQAQAKSAKIDEKPVPPTNETPKKSMFHFDSPFDAFEQLPRSRQASTANKPATPKEVKIKLDDDHPLNRIKSVEKIQGNGKASPQRGEPPLQTDKKPYEPPATFTVPVAVNELPQAEIEDKLRNTWQIGKVVKDGQGKGPKALTPHTTIDLSQPNLGSLVNTGNPVQIAPTTKMRTDFMTYKKGRRVGITNTYMAYTMSKGRVRLIDSSSGARLVIELPVSAAHGPVVDLAVTSNYVATIGWDKAIHVYKVPVNGWKQDDPNVELVFWGLGVTGPIGWPTKIEWVKREGKDWLAIAGSEGVVLVDPVAQGRGGSVTSIEIICKDSKILKTDGDVVDFCLNQSHQAIGLLSSTSYCTLYNVSNLNRVWHRPLPSASPTSAPSSIQFCESNILVGRAKNSHYDLIQITVDLAVLSTIEFVAPSPCLEELNYSHAVYDNIKSTLYIAPFARGSLYAFKYALKGQQPVKDASKPDGPKVTAFDKVAEYPLEPVISLILAKKGVEEDSEIFCATPQGFSQATIMRSAYDTLKAPLQPARQLEATAPATTATTKAVPSPKSPKGGKIELPKPKSNAGSKAASKNTSPAVVKTELPSTSEDDVAAQPRPKVQSRKGSIAPIGADGEELAGIAVTQDELSKTLKKTEDRLSNHLKQLLKNEIAALNVRLDGLTGPDFAADISARVERQIKGSLNTTIVQEIKKTVVPAAASTIQNEVRTVTSNQVPAAIYDALQTVPKELERSLAPVVQRTISNLVSNAMDKAVHEAIQHTLLPAMTQASSSVVEQLSAEMRSEMLQIRKELSPPSKAGQLANDHLLKTMSTSISELQKQVATLTEHLKSVSGHAGPNGVTSPHHPSSFAPFPSAPAAAHHQAPPPPIHHQQPPPPPPTQPAGPSPSQLEDTFLSALGAQTTASTLQLVNDHLSLTDYCLPSQGKSPLSQAVLLTLLHRLAIVLSEIPSTHAMFQQVAGWERRTALLVDPKDQNIAGYISRVLSVVQGQLTTVLNNLQRYPDANTQSYVVVIRGIMEIIGHKMNL</sequence>
<dbReference type="STRING" id="1296100.A0A1B9FVS8"/>
<evidence type="ECO:0000256" key="4">
    <source>
        <dbReference type="ARBA" id="ARBA00022737"/>
    </source>
</evidence>
<keyword evidence="8" id="KW-1185">Reference proteome</keyword>
<feature type="compositionally biased region" description="Low complexity" evidence="5">
    <location>
        <begin position="175"/>
        <end position="194"/>
    </location>
</feature>
<feature type="compositionally biased region" description="Low complexity" evidence="5">
    <location>
        <begin position="1031"/>
        <end position="1051"/>
    </location>
</feature>
<dbReference type="PANTHER" id="PTHR15598">
    <property type="entry name" value="ENHANCER OF MRNA-DECAPPING PROTEIN 4"/>
    <property type="match status" value="1"/>
</dbReference>
<feature type="compositionally biased region" description="Polar residues" evidence="5">
    <location>
        <begin position="228"/>
        <end position="237"/>
    </location>
</feature>
<reference evidence="6" key="1">
    <citation type="submission" date="2013-07" db="EMBL/GenBank/DDBJ databases">
        <title>The Genome Sequence of Cryptococcus bestiolae CBS10118.</title>
        <authorList>
            <consortium name="The Broad Institute Genome Sequencing Platform"/>
            <person name="Cuomo C."/>
            <person name="Litvintseva A."/>
            <person name="Chen Y."/>
            <person name="Heitman J."/>
            <person name="Sun S."/>
            <person name="Springer D."/>
            <person name="Dromer F."/>
            <person name="Young S.K."/>
            <person name="Zeng Q."/>
            <person name="Gargeya S."/>
            <person name="Fitzgerald M."/>
            <person name="Abouelleil A."/>
            <person name="Alvarado L."/>
            <person name="Berlin A.M."/>
            <person name="Chapman S.B."/>
            <person name="Dewar J."/>
            <person name="Goldberg J."/>
            <person name="Griggs A."/>
            <person name="Gujja S."/>
            <person name="Hansen M."/>
            <person name="Howarth C."/>
            <person name="Imamovic A."/>
            <person name="Larimer J."/>
            <person name="McCowan C."/>
            <person name="Murphy C."/>
            <person name="Pearson M."/>
            <person name="Priest M."/>
            <person name="Roberts A."/>
            <person name="Saif S."/>
            <person name="Shea T."/>
            <person name="Sykes S."/>
            <person name="Wortman J."/>
            <person name="Nusbaum C."/>
            <person name="Birren B."/>
        </authorList>
    </citation>
    <scope>NUCLEOTIDE SEQUENCE [LARGE SCALE GENOMIC DNA]</scope>
    <source>
        <strain evidence="6">CBS 10118</strain>
    </source>
</reference>